<organism evidence="2 3">
    <name type="scientific">Apiospora phragmitis</name>
    <dbReference type="NCBI Taxonomy" id="2905665"/>
    <lineage>
        <taxon>Eukaryota</taxon>
        <taxon>Fungi</taxon>
        <taxon>Dikarya</taxon>
        <taxon>Ascomycota</taxon>
        <taxon>Pezizomycotina</taxon>
        <taxon>Sordariomycetes</taxon>
        <taxon>Xylariomycetidae</taxon>
        <taxon>Amphisphaeriales</taxon>
        <taxon>Apiosporaceae</taxon>
        <taxon>Apiospora</taxon>
    </lineage>
</organism>
<proteinExistence type="predicted"/>
<feature type="compositionally biased region" description="Polar residues" evidence="1">
    <location>
        <begin position="19"/>
        <end position="32"/>
    </location>
</feature>
<accession>A0ABR1UUL3</accession>
<feature type="region of interest" description="Disordered" evidence="1">
    <location>
        <begin position="1"/>
        <end position="32"/>
    </location>
</feature>
<feature type="compositionally biased region" description="Acidic residues" evidence="1">
    <location>
        <begin position="139"/>
        <end position="148"/>
    </location>
</feature>
<protein>
    <submittedName>
        <fullName evidence="2">Uncharacterized protein</fullName>
    </submittedName>
</protein>
<name>A0ABR1UUL3_9PEZI</name>
<evidence type="ECO:0000256" key="1">
    <source>
        <dbReference type="SAM" id="MobiDB-lite"/>
    </source>
</evidence>
<feature type="region of interest" description="Disordered" evidence="1">
    <location>
        <begin position="126"/>
        <end position="148"/>
    </location>
</feature>
<dbReference type="RefSeq" id="XP_066715038.1">
    <property type="nucleotide sequence ID" value="XM_066859551.1"/>
</dbReference>
<dbReference type="Proteomes" id="UP001480595">
    <property type="component" value="Unassembled WGS sequence"/>
</dbReference>
<comment type="caution">
    <text evidence="2">The sequence shown here is derived from an EMBL/GenBank/DDBJ whole genome shotgun (WGS) entry which is preliminary data.</text>
</comment>
<reference evidence="2 3" key="1">
    <citation type="submission" date="2023-01" db="EMBL/GenBank/DDBJ databases">
        <title>Analysis of 21 Apiospora genomes using comparative genomics revels a genus with tremendous synthesis potential of carbohydrate active enzymes and secondary metabolites.</title>
        <authorList>
            <person name="Sorensen T."/>
        </authorList>
    </citation>
    <scope>NUCLEOTIDE SEQUENCE [LARGE SCALE GENOMIC DNA]</scope>
    <source>
        <strain evidence="2 3">CBS 135458</strain>
    </source>
</reference>
<keyword evidence="3" id="KW-1185">Reference proteome</keyword>
<dbReference type="GeneID" id="92092614"/>
<sequence>MADQRGRQSASLPVAAPNASGSQPGSAAQGQTSAGLNFMPMRLYQRRRRARYFLEGVLSASPRFATLSAAQQMRIRTECDEMLRENIVDFMENTAPRTVYPYEDAVRNAIKMTIHWNPDICKYKEEEWQSGPAGQNNGGEEEFNEDEE</sequence>
<dbReference type="EMBL" id="JAQQWL010000008">
    <property type="protein sequence ID" value="KAK8061776.1"/>
    <property type="molecule type" value="Genomic_DNA"/>
</dbReference>
<evidence type="ECO:0000313" key="2">
    <source>
        <dbReference type="EMBL" id="KAK8061776.1"/>
    </source>
</evidence>
<gene>
    <name evidence="2" type="ORF">PG994_008142</name>
</gene>
<evidence type="ECO:0000313" key="3">
    <source>
        <dbReference type="Proteomes" id="UP001480595"/>
    </source>
</evidence>